<gene>
    <name evidence="2" type="ORF">O0554_06945</name>
</gene>
<evidence type="ECO:0000313" key="3">
    <source>
        <dbReference type="Proteomes" id="UP001077662"/>
    </source>
</evidence>
<evidence type="ECO:0008006" key="4">
    <source>
        <dbReference type="Google" id="ProtNLM"/>
    </source>
</evidence>
<feature type="compositionally biased region" description="Basic and acidic residues" evidence="1">
    <location>
        <begin position="44"/>
        <end position="66"/>
    </location>
</feature>
<name>A0AAP3GA20_BRELA</name>
<accession>A0AAP3GA20</accession>
<proteinExistence type="predicted"/>
<feature type="region of interest" description="Disordered" evidence="1">
    <location>
        <begin position="25"/>
        <end position="68"/>
    </location>
</feature>
<evidence type="ECO:0000313" key="2">
    <source>
        <dbReference type="EMBL" id="MCZ0806657.1"/>
    </source>
</evidence>
<protein>
    <recommendedName>
        <fullName evidence="4">rRNA biogenesis protein rrp5</fullName>
    </recommendedName>
</protein>
<dbReference type="Proteomes" id="UP001077662">
    <property type="component" value="Unassembled WGS sequence"/>
</dbReference>
<evidence type="ECO:0000256" key="1">
    <source>
        <dbReference type="SAM" id="MobiDB-lite"/>
    </source>
</evidence>
<comment type="caution">
    <text evidence="2">The sequence shown here is derived from an EMBL/GenBank/DDBJ whole genome shotgun (WGS) entry which is preliminary data.</text>
</comment>
<sequence length="124" mass="13043">MNITVTISAPELANAIQTLAQALSNGSATKVSPFRIPSDSTESPTDKKVKPTSERKAAKEEAKEGGAEEQIVSLETVRAKLAALSKSGKQTEVKALIASFDASKLTDIPAERYGELLTQAEAIG</sequence>
<dbReference type="AlphaFoldDB" id="A0AAP3GA20"/>
<reference evidence="2" key="1">
    <citation type="submission" date="2022-09" db="EMBL/GenBank/DDBJ databases">
        <title>Genome analysis and characterization of larvicidal activity of Brevibacillus strains.</title>
        <authorList>
            <person name="Patrusheva E.V."/>
            <person name="Izotova A.O."/>
            <person name="Toshchakov S.V."/>
            <person name="Sineoky S.P."/>
        </authorList>
    </citation>
    <scope>NUCLEOTIDE SEQUENCE</scope>
    <source>
        <strain evidence="2">VKPM_B-13247</strain>
    </source>
</reference>
<dbReference type="EMBL" id="JAPTNE010000007">
    <property type="protein sequence ID" value="MCZ0806657.1"/>
    <property type="molecule type" value="Genomic_DNA"/>
</dbReference>
<organism evidence="2 3">
    <name type="scientific">Brevibacillus laterosporus</name>
    <name type="common">Bacillus laterosporus</name>
    <dbReference type="NCBI Taxonomy" id="1465"/>
    <lineage>
        <taxon>Bacteria</taxon>
        <taxon>Bacillati</taxon>
        <taxon>Bacillota</taxon>
        <taxon>Bacilli</taxon>
        <taxon>Bacillales</taxon>
        <taxon>Paenibacillaceae</taxon>
        <taxon>Brevibacillus</taxon>
    </lineage>
</organism>
<dbReference type="RefSeq" id="WP_258433202.1">
    <property type="nucleotide sequence ID" value="NZ_JANSGW010000007.1"/>
</dbReference>